<comment type="caution">
    <text evidence="1">The sequence shown here is derived from an EMBL/GenBank/DDBJ whole genome shotgun (WGS) entry which is preliminary data.</text>
</comment>
<evidence type="ECO:0000313" key="2">
    <source>
        <dbReference type="Proteomes" id="UP000793456"/>
    </source>
</evidence>
<protein>
    <submittedName>
        <fullName evidence="1">Uncharacterized protein</fullName>
    </submittedName>
</protein>
<dbReference type="Proteomes" id="UP000793456">
    <property type="component" value="Chromosome XII"/>
</dbReference>
<keyword evidence="2" id="KW-1185">Reference proteome</keyword>
<accession>A0ACD3QZY8</accession>
<reference evidence="1" key="1">
    <citation type="submission" date="2018-11" db="EMBL/GenBank/DDBJ databases">
        <title>The sequence and de novo assembly of Larimichthys crocea genome using PacBio and Hi-C technologies.</title>
        <authorList>
            <person name="Xu P."/>
            <person name="Chen B."/>
            <person name="Zhou Z."/>
            <person name="Ke Q."/>
            <person name="Wu Y."/>
            <person name="Bai H."/>
            <person name="Pu F."/>
        </authorList>
    </citation>
    <scope>NUCLEOTIDE SEQUENCE</scope>
    <source>
        <tissue evidence="1">Muscle</tissue>
    </source>
</reference>
<name>A0ACD3QZY8_LARCR</name>
<dbReference type="EMBL" id="CM011685">
    <property type="protein sequence ID" value="TMS12718.1"/>
    <property type="molecule type" value="Genomic_DNA"/>
</dbReference>
<evidence type="ECO:0000313" key="1">
    <source>
        <dbReference type="EMBL" id="TMS12718.1"/>
    </source>
</evidence>
<organism evidence="1 2">
    <name type="scientific">Larimichthys crocea</name>
    <name type="common">Large yellow croaker</name>
    <name type="synonym">Pseudosciaena crocea</name>
    <dbReference type="NCBI Taxonomy" id="215358"/>
    <lineage>
        <taxon>Eukaryota</taxon>
        <taxon>Metazoa</taxon>
        <taxon>Chordata</taxon>
        <taxon>Craniata</taxon>
        <taxon>Vertebrata</taxon>
        <taxon>Euteleostomi</taxon>
        <taxon>Actinopterygii</taxon>
        <taxon>Neopterygii</taxon>
        <taxon>Teleostei</taxon>
        <taxon>Neoteleostei</taxon>
        <taxon>Acanthomorphata</taxon>
        <taxon>Eupercaria</taxon>
        <taxon>Sciaenidae</taxon>
        <taxon>Larimichthys</taxon>
    </lineage>
</organism>
<sequence>MALSDASGDPVALSNGGHHPLSANGNTPTNTSTPVSNGQDPLTAASSGERPTADGDEDVTVKDAACKVQQRSHIVQRTNRPSQNGGVVKQNGSLRNLSPSSASSSPAVIDSQRLAKRHLPSTLSSSSSAPTLQPQPLCCQHCHFQSTLCCPCGQQDCPLFQNPATGPGPGSVPHPGAASSCPCCVSACTYSHPHSHPPHPSSPLCLHHHHHQRWQEHLQNQTPGISPARPFRFPKSYAELIADWPVVVLGVCTVLIVVCALVGILGPDLPDFSDPLLGFEPRGTAIGQRLVTWNNMVKNTGYKATLANYPFKYAD</sequence>
<gene>
    <name evidence="1" type="ORF">E3U43_017676</name>
</gene>
<proteinExistence type="predicted"/>